<protein>
    <recommendedName>
        <fullName evidence="2">MmgE/PrpD N-terminal domain-containing protein</fullName>
    </recommendedName>
</protein>
<dbReference type="SUPFAM" id="SSF103378">
    <property type="entry name" value="2-methylcitrate dehydratase PrpD"/>
    <property type="match status" value="1"/>
</dbReference>
<dbReference type="PANTHER" id="PTHR16943">
    <property type="entry name" value="2-METHYLCITRATE DEHYDRATASE-RELATED"/>
    <property type="match status" value="1"/>
</dbReference>
<dbReference type="PANTHER" id="PTHR16943:SF8">
    <property type="entry name" value="2-METHYLCITRATE DEHYDRATASE"/>
    <property type="match status" value="1"/>
</dbReference>
<dbReference type="AlphaFoldDB" id="X0ULE0"/>
<evidence type="ECO:0000256" key="1">
    <source>
        <dbReference type="ARBA" id="ARBA00006174"/>
    </source>
</evidence>
<evidence type="ECO:0000313" key="3">
    <source>
        <dbReference type="EMBL" id="GAF89300.1"/>
    </source>
</evidence>
<organism evidence="3">
    <name type="scientific">marine sediment metagenome</name>
    <dbReference type="NCBI Taxonomy" id="412755"/>
    <lineage>
        <taxon>unclassified sequences</taxon>
        <taxon>metagenomes</taxon>
        <taxon>ecological metagenomes</taxon>
    </lineage>
</organism>
<comment type="similarity">
    <text evidence="1">Belongs to the PrpD family.</text>
</comment>
<comment type="caution">
    <text evidence="3">The sequence shown here is derived from an EMBL/GenBank/DDBJ whole genome shotgun (WGS) entry which is preliminary data.</text>
</comment>
<accession>X0ULE0</accession>
<dbReference type="InterPro" id="IPR042183">
    <property type="entry name" value="MmgE/PrpD_sf_1"/>
</dbReference>
<dbReference type="Gene3D" id="1.10.4100.10">
    <property type="entry name" value="2-methylcitrate dehydratase PrpD"/>
    <property type="match status" value="1"/>
</dbReference>
<dbReference type="Pfam" id="PF03972">
    <property type="entry name" value="MmgE_PrpD_N"/>
    <property type="match status" value="1"/>
</dbReference>
<name>X0ULE0_9ZZZZ</name>
<dbReference type="GO" id="GO:0016829">
    <property type="term" value="F:lyase activity"/>
    <property type="evidence" value="ECO:0007669"/>
    <property type="project" value="InterPro"/>
</dbReference>
<dbReference type="InterPro" id="IPR045336">
    <property type="entry name" value="MmgE_PrpD_N"/>
</dbReference>
<dbReference type="InterPro" id="IPR036148">
    <property type="entry name" value="MmgE/PrpD_sf"/>
</dbReference>
<proteinExistence type="inferred from homology"/>
<dbReference type="EMBL" id="BARS01012704">
    <property type="protein sequence ID" value="GAF89300.1"/>
    <property type="molecule type" value="Genomic_DNA"/>
</dbReference>
<gene>
    <name evidence="3" type="ORF">S01H1_22494</name>
</gene>
<dbReference type="InterPro" id="IPR005656">
    <property type="entry name" value="MmgE_PrpD"/>
</dbReference>
<evidence type="ECO:0000259" key="2">
    <source>
        <dbReference type="Pfam" id="PF03972"/>
    </source>
</evidence>
<sequence length="178" mass="18403">MEYTRKLADFCAEVSLERLPDEVIDKTKLCVLDLFANVYGSLELEAVSRVVSYVRSLGGPETATALGCGFKTGIHNAAFLNGTTAEAIEGQDGLRFGGNHPGTAVIPATLAVAEDLSLGGREVIEAVVAGYEAAGRIAAAMHPHHTLAGFLPTGTCGAFGAAAAVSRLMGHDAEGMLN</sequence>
<feature type="domain" description="MmgE/PrpD N-terminal" evidence="2">
    <location>
        <begin position="5"/>
        <end position="177"/>
    </location>
</feature>
<feature type="non-terminal residue" evidence="3">
    <location>
        <position position="178"/>
    </location>
</feature>
<reference evidence="3" key="1">
    <citation type="journal article" date="2014" name="Front. Microbiol.">
        <title>High frequency of phylogenetically diverse reductive dehalogenase-homologous genes in deep subseafloor sedimentary metagenomes.</title>
        <authorList>
            <person name="Kawai M."/>
            <person name="Futagami T."/>
            <person name="Toyoda A."/>
            <person name="Takaki Y."/>
            <person name="Nishi S."/>
            <person name="Hori S."/>
            <person name="Arai W."/>
            <person name="Tsubouchi T."/>
            <person name="Morono Y."/>
            <person name="Uchiyama I."/>
            <person name="Ito T."/>
            <person name="Fujiyama A."/>
            <person name="Inagaki F."/>
            <person name="Takami H."/>
        </authorList>
    </citation>
    <scope>NUCLEOTIDE SEQUENCE</scope>
    <source>
        <strain evidence="3">Expedition CK06-06</strain>
    </source>
</reference>